<comment type="caution">
    <text evidence="2">The sequence shown here is derived from an EMBL/GenBank/DDBJ whole genome shotgun (WGS) entry which is preliminary data.</text>
</comment>
<sequence>MEASGNMGKKLRNGGLGVELKLGSGATSNVEIILSETSKEQEPTKPKIDLELSLSTYGGRFSTELKARQYFVRQMVELGGANFWGARRVQKVALTTALVTVVADDVSMKDALVPQEGGQACAFDMGVGKVVRWKTVLRAEDGTDLCISHGGGRRCQYPACKKGAQRSTMFCKAHGGDKRCKFAGCAKSAQVSTNFCKAHGRGKRCTWGQLGLECGDQAAVACDKYARGKSCLYAAHSAQLLDQQRNGGVVSPALQEPLRRTCKQTNGIAGRDPDGTLVIGSVRNGHGVLSPMNELPASFYLRSYSVDQLSLPEGRVHGVA</sequence>
<dbReference type="Proteomes" id="UP000187609">
    <property type="component" value="Unassembled WGS sequence"/>
</dbReference>
<evidence type="ECO:0000259" key="1">
    <source>
        <dbReference type="Pfam" id="PF24906"/>
    </source>
</evidence>
<name>A0A314L952_NICAT</name>
<keyword evidence="3" id="KW-1185">Reference proteome</keyword>
<dbReference type="STRING" id="49451.A0A314L952"/>
<dbReference type="AlphaFoldDB" id="A0A314L952"/>
<feature type="domain" description="WRKY19-like zinc finger" evidence="1">
    <location>
        <begin position="178"/>
        <end position="200"/>
    </location>
</feature>
<dbReference type="InterPro" id="IPR056866">
    <property type="entry name" value="Znf_WRKY19"/>
</dbReference>
<dbReference type="PANTHER" id="PTHR31827">
    <property type="entry name" value="EMB|CAB89363.1"/>
    <property type="match status" value="1"/>
</dbReference>
<dbReference type="Gramene" id="OIT38146">
    <property type="protein sequence ID" value="OIT38146"/>
    <property type="gene ID" value="A4A49_02969"/>
</dbReference>
<accession>A0A314L952</accession>
<proteinExistence type="predicted"/>
<reference evidence="2" key="1">
    <citation type="submission" date="2016-11" db="EMBL/GenBank/DDBJ databases">
        <title>The genome of Nicotiana attenuata.</title>
        <authorList>
            <person name="Xu S."/>
            <person name="Brockmoeller T."/>
            <person name="Gaquerel E."/>
            <person name="Navarro A."/>
            <person name="Kuhl H."/>
            <person name="Gase K."/>
            <person name="Ling Z."/>
            <person name="Zhou W."/>
            <person name="Kreitzer C."/>
            <person name="Stanke M."/>
            <person name="Tang H."/>
            <person name="Lyons E."/>
            <person name="Pandey P."/>
            <person name="Pandey S.P."/>
            <person name="Timmermann B."/>
            <person name="Baldwin I.T."/>
        </authorList>
    </citation>
    <scope>NUCLEOTIDE SEQUENCE [LARGE SCALE GENOMIC DNA]</scope>
    <source>
        <strain evidence="2">UT</strain>
    </source>
</reference>
<evidence type="ECO:0000313" key="2">
    <source>
        <dbReference type="EMBL" id="OIT38146.1"/>
    </source>
</evidence>
<dbReference type="PANTHER" id="PTHR31827:SF58">
    <property type="entry name" value="WRKY DOMAIN-CONTAINING PROTEIN"/>
    <property type="match status" value="1"/>
</dbReference>
<feature type="domain" description="WRKY19-like zinc finger" evidence="1">
    <location>
        <begin position="152"/>
        <end position="176"/>
    </location>
</feature>
<gene>
    <name evidence="2" type="primary">WRKY19_0</name>
    <name evidence="2" type="ORF">A4A49_02969</name>
</gene>
<protein>
    <submittedName>
        <fullName evidence="2">Wrky transcription factor 19</fullName>
    </submittedName>
</protein>
<dbReference type="EMBL" id="MJEQ01000230">
    <property type="protein sequence ID" value="OIT38146.1"/>
    <property type="molecule type" value="Genomic_DNA"/>
</dbReference>
<organism evidence="2 3">
    <name type="scientific">Nicotiana attenuata</name>
    <name type="common">Coyote tobacco</name>
    <dbReference type="NCBI Taxonomy" id="49451"/>
    <lineage>
        <taxon>Eukaryota</taxon>
        <taxon>Viridiplantae</taxon>
        <taxon>Streptophyta</taxon>
        <taxon>Embryophyta</taxon>
        <taxon>Tracheophyta</taxon>
        <taxon>Spermatophyta</taxon>
        <taxon>Magnoliopsida</taxon>
        <taxon>eudicotyledons</taxon>
        <taxon>Gunneridae</taxon>
        <taxon>Pentapetalae</taxon>
        <taxon>asterids</taxon>
        <taxon>lamiids</taxon>
        <taxon>Solanales</taxon>
        <taxon>Solanaceae</taxon>
        <taxon>Nicotianoideae</taxon>
        <taxon>Nicotianeae</taxon>
        <taxon>Nicotiana</taxon>
    </lineage>
</organism>
<dbReference type="Pfam" id="PF24906">
    <property type="entry name" value="Zf_WRKY19"/>
    <property type="match status" value="2"/>
</dbReference>
<evidence type="ECO:0000313" key="3">
    <source>
        <dbReference type="Proteomes" id="UP000187609"/>
    </source>
</evidence>